<proteinExistence type="predicted"/>
<reference evidence="1 2" key="1">
    <citation type="journal article" date="2019" name="Genome Biol. Evol.">
        <title>Day and night: Metabolic profiles and evolutionary relationships of six axenic non-marine cyanobacteria.</title>
        <authorList>
            <person name="Will S.E."/>
            <person name="Henke P."/>
            <person name="Boedeker C."/>
            <person name="Huang S."/>
            <person name="Brinkmann H."/>
            <person name="Rohde M."/>
            <person name="Jarek M."/>
            <person name="Friedl T."/>
            <person name="Seufert S."/>
            <person name="Schumacher M."/>
            <person name="Overmann J."/>
            <person name="Neumann-Schaal M."/>
            <person name="Petersen J."/>
        </authorList>
    </citation>
    <scope>NUCLEOTIDE SEQUENCE [LARGE SCALE GENOMIC DNA]</scope>
    <source>
        <strain evidence="1 2">SAG 1403-4b</strain>
    </source>
</reference>
<dbReference type="AlphaFoldDB" id="A0A3S1C241"/>
<name>A0A3S1C241_ANAVA</name>
<protein>
    <submittedName>
        <fullName evidence="1">Uncharacterized protein</fullName>
    </submittedName>
</protein>
<dbReference type="EMBL" id="RSCM01000010">
    <property type="protein sequence ID" value="RUS95347.1"/>
    <property type="molecule type" value="Genomic_DNA"/>
</dbReference>
<dbReference type="OrthoDB" id="10015133at2"/>
<accession>A0A3S1C241</accession>
<keyword evidence="2" id="KW-1185">Reference proteome</keyword>
<comment type="caution">
    <text evidence="1">The sequence shown here is derived from an EMBL/GenBank/DDBJ whole genome shotgun (WGS) entry which is preliminary data.</text>
</comment>
<gene>
    <name evidence="1" type="ORF">DSM107003_30500</name>
</gene>
<sequence>MPVKLSLDFPTPEKETLYLDSDEEFTNQLEESNNLRSLIHLWKKFVRRERHILDNLTTI</sequence>
<dbReference type="Proteomes" id="UP000276103">
    <property type="component" value="Unassembled WGS sequence"/>
</dbReference>
<organism evidence="1 2">
    <name type="scientific">Trichormus variabilis SAG 1403-4b</name>
    <dbReference type="NCBI Taxonomy" id="447716"/>
    <lineage>
        <taxon>Bacteria</taxon>
        <taxon>Bacillati</taxon>
        <taxon>Cyanobacteriota</taxon>
        <taxon>Cyanophyceae</taxon>
        <taxon>Nostocales</taxon>
        <taxon>Nostocaceae</taxon>
        <taxon>Trichormus</taxon>
    </lineage>
</organism>
<evidence type="ECO:0000313" key="1">
    <source>
        <dbReference type="EMBL" id="RUS95347.1"/>
    </source>
</evidence>
<dbReference type="RefSeq" id="WP_127054950.1">
    <property type="nucleotide sequence ID" value="NZ_RSCM01000010.1"/>
</dbReference>
<evidence type="ECO:0000313" key="2">
    <source>
        <dbReference type="Proteomes" id="UP000276103"/>
    </source>
</evidence>